<comment type="caution">
    <text evidence="1">The sequence shown here is derived from an EMBL/GenBank/DDBJ whole genome shotgun (WGS) entry which is preliminary data.</text>
</comment>
<reference evidence="1" key="1">
    <citation type="submission" date="2019-04" db="EMBL/GenBank/DDBJ databases">
        <title>Evolution of Biomass-Degrading Anaerobic Consortia Revealed by Metagenomics.</title>
        <authorList>
            <person name="Peng X."/>
        </authorList>
    </citation>
    <scope>NUCLEOTIDE SEQUENCE</scope>
    <source>
        <strain evidence="1">SIG311</strain>
    </source>
</reference>
<evidence type="ECO:0000313" key="2">
    <source>
        <dbReference type="Proteomes" id="UP000766246"/>
    </source>
</evidence>
<evidence type="ECO:0000313" key="1">
    <source>
        <dbReference type="EMBL" id="MBE5919741.1"/>
    </source>
</evidence>
<organism evidence="1 2">
    <name type="scientific">Pseudobutyrivibrio ruminis</name>
    <dbReference type="NCBI Taxonomy" id="46206"/>
    <lineage>
        <taxon>Bacteria</taxon>
        <taxon>Bacillati</taxon>
        <taxon>Bacillota</taxon>
        <taxon>Clostridia</taxon>
        <taxon>Lachnospirales</taxon>
        <taxon>Lachnospiraceae</taxon>
        <taxon>Pseudobutyrivibrio</taxon>
    </lineage>
</organism>
<proteinExistence type="predicted"/>
<dbReference type="EMBL" id="SVER01000017">
    <property type="protein sequence ID" value="MBE5919741.1"/>
    <property type="molecule type" value="Genomic_DNA"/>
</dbReference>
<dbReference type="Proteomes" id="UP000766246">
    <property type="component" value="Unassembled WGS sequence"/>
</dbReference>
<protein>
    <submittedName>
        <fullName evidence="1">Uncharacterized protein</fullName>
    </submittedName>
</protein>
<dbReference type="AlphaFoldDB" id="A0A927YQS3"/>
<accession>A0A927YQS3</accession>
<gene>
    <name evidence="1" type="ORF">E7272_07830</name>
</gene>
<sequence length="146" mass="16958">MAAYIYEDEIMYNNEKGKFEFRGNIINSDVWKWKAVETIGVVILINGIIHQIPFVPKVGHIIQFTSSVTAAFFTIKGVGEDSLMQRLLAEIKFKKNRKVMHLRSAEYVRKQRNANGMEREDQSIAEYYIGKSQKFISDFIEKNSEE</sequence>
<name>A0A927YQS3_9FIRM</name>